<dbReference type="Proteomes" id="UP000184510">
    <property type="component" value="Unassembled WGS sequence"/>
</dbReference>
<dbReference type="GO" id="GO:0016301">
    <property type="term" value="F:kinase activity"/>
    <property type="evidence" value="ECO:0007669"/>
    <property type="project" value="UniProtKB-KW"/>
</dbReference>
<keyword evidence="2" id="KW-0418">Kinase</keyword>
<evidence type="ECO:0000313" key="2">
    <source>
        <dbReference type="EMBL" id="SHI72671.1"/>
    </source>
</evidence>
<accession>A0A1M6DHR0</accession>
<organism evidence="2 3">
    <name type="scientific">Rubritalea squalenifaciens DSM 18772</name>
    <dbReference type="NCBI Taxonomy" id="1123071"/>
    <lineage>
        <taxon>Bacteria</taxon>
        <taxon>Pseudomonadati</taxon>
        <taxon>Verrucomicrobiota</taxon>
        <taxon>Verrucomicrobiia</taxon>
        <taxon>Verrucomicrobiales</taxon>
        <taxon>Rubritaleaceae</taxon>
        <taxon>Rubritalea</taxon>
    </lineage>
</organism>
<dbReference type="EMBL" id="FQYR01000002">
    <property type="protein sequence ID" value="SHI72671.1"/>
    <property type="molecule type" value="Genomic_DNA"/>
</dbReference>
<proteinExistence type="predicted"/>
<dbReference type="AlphaFoldDB" id="A0A1M6DHR0"/>
<dbReference type="STRING" id="1123071.SAMN02745181_0743"/>
<feature type="domain" description="Thymidylate kinase-like" evidence="1">
    <location>
        <begin position="255"/>
        <end position="439"/>
    </location>
</feature>
<protein>
    <submittedName>
        <fullName evidence="2">Thymidylate kinase</fullName>
    </submittedName>
</protein>
<dbReference type="InterPro" id="IPR027417">
    <property type="entry name" value="P-loop_NTPase"/>
</dbReference>
<reference evidence="2 3" key="1">
    <citation type="submission" date="2016-11" db="EMBL/GenBank/DDBJ databases">
        <authorList>
            <person name="Jaros S."/>
            <person name="Januszkiewicz K."/>
            <person name="Wedrychowicz H."/>
        </authorList>
    </citation>
    <scope>NUCLEOTIDE SEQUENCE [LARGE SCALE GENOMIC DNA]</scope>
    <source>
        <strain evidence="2 3">DSM 18772</strain>
    </source>
</reference>
<evidence type="ECO:0000313" key="3">
    <source>
        <dbReference type="Proteomes" id="UP000184510"/>
    </source>
</evidence>
<gene>
    <name evidence="2" type="ORF">SAMN02745181_0743</name>
</gene>
<evidence type="ECO:0000259" key="1">
    <source>
        <dbReference type="Pfam" id="PF02223"/>
    </source>
</evidence>
<dbReference type="SUPFAM" id="SSF52540">
    <property type="entry name" value="P-loop containing nucleoside triphosphate hydrolases"/>
    <property type="match status" value="1"/>
</dbReference>
<dbReference type="InParanoid" id="A0A1M6DHR0"/>
<dbReference type="Pfam" id="PF02223">
    <property type="entry name" value="Thymidylate_kin"/>
    <property type="match status" value="1"/>
</dbReference>
<sequence>MVTHSLVSVDLETKTIDPRVEAVFAVCSALKQEGLSYVFLRGFEGLPQELENDADLLFSTGERGKAIKLVNVALSQLGWKEVQQLEFSPISVTYALGEEIGSVKLVIDYFEHIEWHYLPYMRSGSVLEHAVIVDGLSVPGTADRCFMNVVNRLLYSSEVREKHRSLYEALESSKERERFASLSHASFGKDVAAQFIQLVEQGHWDDLEGRADSFRRAVKSQAWRHRFADSFSGLWRYWRRVLKRMISPPGVFIVFEGADGVGKSSVIRKAMTALPEVLCVKEPVMFHWKPRRKAFGNSLEPNSAVDPRSSEKRGKLLSLCYLAYHWLGFWAGWLTGIYPRLIRNQLVVGDRYIYDMYFDPERFRLDVPEWVLDLLVKCLPRPHLLISLLGSPEIIRARKQELSLEEISHYQDKLEEFGRGKRWCLTLDANASLEEVVQELVSKVREATVK</sequence>
<keyword evidence="2" id="KW-0808">Transferase</keyword>
<dbReference type="Gene3D" id="3.40.50.300">
    <property type="entry name" value="P-loop containing nucleotide triphosphate hydrolases"/>
    <property type="match status" value="1"/>
</dbReference>
<keyword evidence="3" id="KW-1185">Reference proteome</keyword>
<dbReference type="InterPro" id="IPR039430">
    <property type="entry name" value="Thymidylate_kin-like_dom"/>
</dbReference>
<name>A0A1M6DHR0_9BACT</name>